<dbReference type="RefSeq" id="XP_022329782.1">
    <property type="nucleotide sequence ID" value="XM_022474074.1"/>
</dbReference>
<protein>
    <submittedName>
        <fullName evidence="3">G-box-binding factor-like</fullName>
    </submittedName>
</protein>
<evidence type="ECO:0000256" key="1">
    <source>
        <dbReference type="SAM" id="MobiDB-lite"/>
    </source>
</evidence>
<feature type="compositionally biased region" description="Low complexity" evidence="1">
    <location>
        <begin position="51"/>
        <end position="62"/>
    </location>
</feature>
<dbReference type="GeneID" id="111128462"/>
<name>A0A8B8DNL9_CRAVI</name>
<dbReference type="Proteomes" id="UP000694844">
    <property type="component" value="Chromosome 4"/>
</dbReference>
<evidence type="ECO:0000313" key="3">
    <source>
        <dbReference type="RefSeq" id="XP_022329782.1"/>
    </source>
</evidence>
<organism evidence="2 3">
    <name type="scientific">Crassostrea virginica</name>
    <name type="common">Eastern oyster</name>
    <dbReference type="NCBI Taxonomy" id="6565"/>
    <lineage>
        <taxon>Eukaryota</taxon>
        <taxon>Metazoa</taxon>
        <taxon>Spiralia</taxon>
        <taxon>Lophotrochozoa</taxon>
        <taxon>Mollusca</taxon>
        <taxon>Bivalvia</taxon>
        <taxon>Autobranchia</taxon>
        <taxon>Pteriomorphia</taxon>
        <taxon>Ostreida</taxon>
        <taxon>Ostreoidea</taxon>
        <taxon>Ostreidae</taxon>
        <taxon>Crassostrea</taxon>
    </lineage>
</organism>
<feature type="compositionally biased region" description="Basic and acidic residues" evidence="1">
    <location>
        <begin position="81"/>
        <end position="99"/>
    </location>
</feature>
<dbReference type="KEGG" id="cvn:111128462"/>
<reference evidence="3" key="1">
    <citation type="submission" date="2025-08" db="UniProtKB">
        <authorList>
            <consortium name="RefSeq"/>
        </authorList>
    </citation>
    <scope>IDENTIFICATION</scope>
    <source>
        <tissue evidence="3">Whole sample</tissue>
    </source>
</reference>
<feature type="region of interest" description="Disordered" evidence="1">
    <location>
        <begin position="1"/>
        <end position="99"/>
    </location>
</feature>
<feature type="compositionally biased region" description="Low complexity" evidence="1">
    <location>
        <begin position="1"/>
        <end position="44"/>
    </location>
</feature>
<proteinExistence type="predicted"/>
<dbReference type="AlphaFoldDB" id="A0A8B8DNL9"/>
<gene>
    <name evidence="3" type="primary">LOC111128462</name>
</gene>
<accession>A0A8B8DNL9</accession>
<keyword evidence="2" id="KW-1185">Reference proteome</keyword>
<sequence length="179" mass="20756">MQQIPQQQNPEQVQQQPQVQQIQQQHKPQLQQQLPIHQQLQLVHHTPKAVQAQPHMQLAQQQQDHEQPRYAQLKSHTHVQQLEEREQQDLPPHDQPKPARLDVIHSELLESTTIDGKEGWDAFKSKFNSQVFVNSQNEFESKTVIMTTSESSDRTDQRETGREVDCSKCLPVVLSQSLS</sequence>
<evidence type="ECO:0000313" key="2">
    <source>
        <dbReference type="Proteomes" id="UP000694844"/>
    </source>
</evidence>